<protein>
    <submittedName>
        <fullName evidence="3">Uncharacterized protein</fullName>
    </submittedName>
</protein>
<evidence type="ECO:0000256" key="2">
    <source>
        <dbReference type="SAM" id="Phobius"/>
    </source>
</evidence>
<gene>
    <name evidence="3" type="ORF">FIBSPDRAFT_834870</name>
</gene>
<feature type="region of interest" description="Disordered" evidence="1">
    <location>
        <begin position="88"/>
        <end position="123"/>
    </location>
</feature>
<sequence>MILTEEPTSPLKARQAALDRDVEQAGDSSAPPPESPPAYAPRNGSSQHLLAPQRGQSAAKRFFEAFCVALLIYALVGMLTSSMAWGPSHGRTGPSNDSPALPTPSDGQTSYCIGEEEWSPSEPGPNYHFPYSARTQFKYPLSSDVLYLLARGELAYGSVKIVDLEDGGDNVLIDVIAGYHSQDALNRANVCAVSRKNGENGIGIYTPEIWDHSYTNSRVEFEVIVQIPVGYGSSVLVRSLETNMPMFSHDFYFSKRVEFKSLSVRGSNMPIYAVGLHAERAVLETSSRGISGSFNVSTSLELRTSNAPIKATVGLTNDPSAQPTVLLMKTSNGPIDSLVSLISTETTKGSFNVTTKTSNNYLKVDYQHTPVDSTLIHTARTSNSPAILNLHSAYEGLFSAESSVLKPNVGVHDPHGPDPWGKHRKRVLEISYVDKTKAIGALYWGEKNWEGNGSVDVTTSNSPATIMSW</sequence>
<dbReference type="AlphaFoldDB" id="A0A166CKR0"/>
<dbReference type="EMBL" id="KV417628">
    <property type="protein sequence ID" value="KZP13758.1"/>
    <property type="molecule type" value="Genomic_DNA"/>
</dbReference>
<keyword evidence="2" id="KW-0812">Transmembrane</keyword>
<proteinExistence type="predicted"/>
<organism evidence="3">
    <name type="scientific">Athelia psychrophila</name>
    <dbReference type="NCBI Taxonomy" id="1759441"/>
    <lineage>
        <taxon>Eukaryota</taxon>
        <taxon>Fungi</taxon>
        <taxon>Dikarya</taxon>
        <taxon>Basidiomycota</taxon>
        <taxon>Agaricomycotina</taxon>
        <taxon>Agaricomycetes</taxon>
        <taxon>Agaricomycetidae</taxon>
        <taxon>Atheliales</taxon>
        <taxon>Atheliaceae</taxon>
        <taxon>Athelia</taxon>
    </lineage>
</organism>
<feature type="region of interest" description="Disordered" evidence="1">
    <location>
        <begin position="1"/>
        <end position="52"/>
    </location>
</feature>
<dbReference type="STRING" id="436010.A0A166CKR0"/>
<name>A0A166CKR0_9AGAM</name>
<keyword evidence="2" id="KW-0472">Membrane</keyword>
<dbReference type="OrthoDB" id="5570013at2759"/>
<accession>A0A166CKR0</accession>
<feature type="compositionally biased region" description="Pro residues" evidence="1">
    <location>
        <begin position="30"/>
        <end position="39"/>
    </location>
</feature>
<feature type="transmembrane region" description="Helical" evidence="2">
    <location>
        <begin position="62"/>
        <end position="85"/>
    </location>
</feature>
<evidence type="ECO:0000256" key="1">
    <source>
        <dbReference type="SAM" id="MobiDB-lite"/>
    </source>
</evidence>
<reference evidence="3" key="1">
    <citation type="journal article" date="2016" name="Mol. Biol. Evol.">
        <title>Comparative Genomics of Early-Diverging Mushroom-Forming Fungi Provides Insights into the Origins of Lignocellulose Decay Capabilities.</title>
        <authorList>
            <person name="Nagy L.G."/>
            <person name="Riley R."/>
            <person name="Tritt A."/>
            <person name="Adam C."/>
            <person name="Daum C."/>
            <person name="Floudas D."/>
            <person name="Sun H."/>
            <person name="Yadav J.S."/>
            <person name="Pangilinan J."/>
            <person name="Larsson K.H."/>
            <person name="Matsuura K."/>
            <person name="Barry K."/>
            <person name="Labutti K."/>
            <person name="Kuo R."/>
            <person name="Ohm R.A."/>
            <person name="Bhattacharya S.S."/>
            <person name="Shirouzu T."/>
            <person name="Yoshinaga Y."/>
            <person name="Martin F.M."/>
            <person name="Grigoriev I.V."/>
            <person name="Hibbett D.S."/>
        </authorList>
    </citation>
    <scope>NUCLEOTIDE SEQUENCE [LARGE SCALE GENOMIC DNA]</scope>
    <source>
        <strain evidence="3">CBS 109695</strain>
    </source>
</reference>
<keyword evidence="2" id="KW-1133">Transmembrane helix</keyword>
<evidence type="ECO:0000313" key="3">
    <source>
        <dbReference type="EMBL" id="KZP13758.1"/>
    </source>
</evidence>